<dbReference type="PROSITE" id="PS51257">
    <property type="entry name" value="PROKAR_LIPOPROTEIN"/>
    <property type="match status" value="1"/>
</dbReference>
<gene>
    <name evidence="2" type="ORF">DAA48_16870</name>
</gene>
<name>A0A2T4MZB9_AERVE</name>
<feature type="chain" id="PRO_5015430998" description="Lipoprotein" evidence="1">
    <location>
        <begin position="20"/>
        <end position="111"/>
    </location>
</feature>
<sequence>MRKSALAATFMFLLTSCDATMPGALAFANAWHLKPVTVVLPPGFMINIDGRDTPVFGFDSCPPDNPDKSGCTVIEPDTDVVSLIVGHKKGPAHEAWAIKRVSGITSFEAIR</sequence>
<evidence type="ECO:0008006" key="4">
    <source>
        <dbReference type="Google" id="ProtNLM"/>
    </source>
</evidence>
<dbReference type="Proteomes" id="UP000241986">
    <property type="component" value="Unassembled WGS sequence"/>
</dbReference>
<reference evidence="2 3" key="1">
    <citation type="submission" date="2018-03" db="EMBL/GenBank/DDBJ databases">
        <title>Aeromonas veronii whole genome sequencing and analysis.</title>
        <authorList>
            <person name="Xie H."/>
            <person name="Liu T."/>
            <person name="Wang K."/>
        </authorList>
    </citation>
    <scope>NUCLEOTIDE SEQUENCE [LARGE SCALE GENOMIC DNA]</scope>
    <source>
        <strain evidence="2 3">XH.VA.1</strain>
    </source>
</reference>
<evidence type="ECO:0000313" key="3">
    <source>
        <dbReference type="Proteomes" id="UP000241986"/>
    </source>
</evidence>
<protein>
    <recommendedName>
        <fullName evidence="4">Lipoprotein</fullName>
    </recommendedName>
</protein>
<keyword evidence="1" id="KW-0732">Signal</keyword>
<comment type="caution">
    <text evidence="2">The sequence shown here is derived from an EMBL/GenBank/DDBJ whole genome shotgun (WGS) entry which is preliminary data.</text>
</comment>
<evidence type="ECO:0000313" key="2">
    <source>
        <dbReference type="EMBL" id="PTH79935.1"/>
    </source>
</evidence>
<feature type="signal peptide" evidence="1">
    <location>
        <begin position="1"/>
        <end position="19"/>
    </location>
</feature>
<dbReference type="EMBL" id="PZKL01000038">
    <property type="protein sequence ID" value="PTH79935.1"/>
    <property type="molecule type" value="Genomic_DNA"/>
</dbReference>
<organism evidence="2 3">
    <name type="scientific">Aeromonas veronii</name>
    <dbReference type="NCBI Taxonomy" id="654"/>
    <lineage>
        <taxon>Bacteria</taxon>
        <taxon>Pseudomonadati</taxon>
        <taxon>Pseudomonadota</taxon>
        <taxon>Gammaproteobacteria</taxon>
        <taxon>Aeromonadales</taxon>
        <taxon>Aeromonadaceae</taxon>
        <taxon>Aeromonas</taxon>
    </lineage>
</organism>
<evidence type="ECO:0000256" key="1">
    <source>
        <dbReference type="SAM" id="SignalP"/>
    </source>
</evidence>
<accession>A0A2T4MZB9</accession>
<dbReference type="AlphaFoldDB" id="A0A2T4MZB9"/>
<proteinExistence type="predicted"/>